<sequence>MLKAEFISQWLFKIARSNVDYAVELAKIVTGLAGKLAQAATEASTVIDIPWAISTLAKSVGDLVTAGLNTLLTVGQRFMDALGNIRDIATQVGDYSKLPGSQWPQAVRD</sequence>
<dbReference type="RefSeq" id="WP_349876294.1">
    <property type="nucleotide sequence ID" value="NZ_CP157974.1"/>
</dbReference>
<dbReference type="AlphaFoldDB" id="A0AAU7QWW8"/>
<name>A0AAU7QWW8_9ACTN</name>
<reference evidence="1" key="1">
    <citation type="submission" date="2024-06" db="EMBL/GenBank/DDBJ databases">
        <title>Micromonospora sp. strain HUAS YX12 genome sequences.</title>
        <authorList>
            <person name="Mo P."/>
        </authorList>
    </citation>
    <scope>NUCLEOTIDE SEQUENCE</scope>
    <source>
        <strain evidence="1">HUAS YX12</strain>
    </source>
</reference>
<gene>
    <name evidence="1" type="ORF">ABIH81_19330</name>
</gene>
<accession>A0AAU7QWW8</accession>
<evidence type="ECO:0000313" key="1">
    <source>
        <dbReference type="EMBL" id="XBT79810.1"/>
    </source>
</evidence>
<protein>
    <submittedName>
        <fullName evidence="1">Uncharacterized protein</fullName>
    </submittedName>
</protein>
<dbReference type="EMBL" id="CP157974">
    <property type="protein sequence ID" value="XBT79810.1"/>
    <property type="molecule type" value="Genomic_DNA"/>
</dbReference>
<organism evidence="1">
    <name type="scientific">Micromonospora sp. HUAS YX12</name>
    <dbReference type="NCBI Taxonomy" id="3156396"/>
    <lineage>
        <taxon>Bacteria</taxon>
        <taxon>Bacillati</taxon>
        <taxon>Actinomycetota</taxon>
        <taxon>Actinomycetes</taxon>
        <taxon>Micromonosporales</taxon>
        <taxon>Micromonosporaceae</taxon>
        <taxon>Micromonospora</taxon>
    </lineage>
</organism>
<proteinExistence type="predicted"/>